<dbReference type="InterPro" id="IPR012886">
    <property type="entry name" value="Formiminotransferase_N"/>
</dbReference>
<dbReference type="EC" id="2.1.2.5" evidence="1"/>
<dbReference type="InterPro" id="IPR037064">
    <property type="entry name" value="Formiminotransferase_N_sf"/>
</dbReference>
<dbReference type="EMBL" id="CAEZSU010000076">
    <property type="protein sequence ID" value="CAB4550574.1"/>
    <property type="molecule type" value="Genomic_DNA"/>
</dbReference>
<dbReference type="InterPro" id="IPR037070">
    <property type="entry name" value="Formiminotransferase_C_sf"/>
</dbReference>
<dbReference type="GO" id="GO:0030409">
    <property type="term" value="F:glutamate formimidoyltransferase activity"/>
    <property type="evidence" value="ECO:0007669"/>
    <property type="project" value="UniProtKB-EC"/>
</dbReference>
<gene>
    <name evidence="5" type="ORF">UFOPK1495_00836</name>
    <name evidence="6" type="ORF">UFOPK1603_00189</name>
    <name evidence="7" type="ORF">UFOPK1711_00910</name>
    <name evidence="8" type="ORF">UFOPK2143_00280</name>
</gene>
<protein>
    <recommendedName>
        <fullName evidence="1">glutamate formimidoyltransferase</fullName>
        <ecNumber evidence="1">2.1.2.5</ecNumber>
    </recommendedName>
</protein>
<evidence type="ECO:0000313" key="8">
    <source>
        <dbReference type="EMBL" id="CAB4636623.1"/>
    </source>
</evidence>
<accession>A0A6J6CVZ7</accession>
<evidence type="ECO:0000313" key="5">
    <source>
        <dbReference type="EMBL" id="CAB4550574.1"/>
    </source>
</evidence>
<dbReference type="SMART" id="SM01222">
    <property type="entry name" value="FTCD_N"/>
    <property type="match status" value="1"/>
</dbReference>
<dbReference type="InterPro" id="IPR022384">
    <property type="entry name" value="FormiminoTrfase_cat_dom_sf"/>
</dbReference>
<proteinExistence type="predicted"/>
<reference evidence="6" key="1">
    <citation type="submission" date="2020-05" db="EMBL/GenBank/DDBJ databases">
        <authorList>
            <person name="Chiriac C."/>
            <person name="Salcher M."/>
            <person name="Ghai R."/>
            <person name="Kavagutti S V."/>
        </authorList>
    </citation>
    <scope>NUCLEOTIDE SEQUENCE</scope>
</reference>
<dbReference type="EMBL" id="CAEZVV010000008">
    <property type="protein sequence ID" value="CAB4636623.1"/>
    <property type="molecule type" value="Genomic_DNA"/>
</dbReference>
<dbReference type="Gene3D" id="3.30.70.670">
    <property type="entry name" value="Formiminotransferase, C-terminal subdomain"/>
    <property type="match status" value="1"/>
</dbReference>
<feature type="domain" description="Formiminotransferase N-terminal subdomain" evidence="4">
    <location>
        <begin position="1"/>
        <end position="153"/>
    </location>
</feature>
<feature type="domain" description="Formiminotransferase C-terminal subdomain" evidence="3">
    <location>
        <begin position="155"/>
        <end position="256"/>
    </location>
</feature>
<evidence type="ECO:0000259" key="3">
    <source>
        <dbReference type="SMART" id="SM01221"/>
    </source>
</evidence>
<name>A0A6J6CVZ7_9ZZZZ</name>
<dbReference type="Gene3D" id="3.30.990.10">
    <property type="entry name" value="Formiminotransferase, N-terminal subdomain"/>
    <property type="match status" value="1"/>
</dbReference>
<dbReference type="PANTHER" id="PTHR12234:SF1">
    <property type="entry name" value="FORMIMINOTRANSFERASE N-TERMINAL SUBDOMAIN-CONTAINING PROTEIN"/>
    <property type="match status" value="1"/>
</dbReference>
<keyword evidence="2" id="KW-0808">Transferase</keyword>
<organism evidence="6">
    <name type="scientific">freshwater metagenome</name>
    <dbReference type="NCBI Taxonomy" id="449393"/>
    <lineage>
        <taxon>unclassified sequences</taxon>
        <taxon>metagenomes</taxon>
        <taxon>ecological metagenomes</taxon>
    </lineage>
</organism>
<evidence type="ECO:0000256" key="2">
    <source>
        <dbReference type="ARBA" id="ARBA00022679"/>
    </source>
</evidence>
<dbReference type="PANTHER" id="PTHR12234">
    <property type="entry name" value="FORMIMINOTRANSFERASE-CYCLODEAMINASE"/>
    <property type="match status" value="1"/>
</dbReference>
<evidence type="ECO:0000259" key="4">
    <source>
        <dbReference type="SMART" id="SM01222"/>
    </source>
</evidence>
<dbReference type="InterPro" id="IPR013802">
    <property type="entry name" value="Formiminotransferase_C"/>
</dbReference>
<dbReference type="EMBL" id="CAEZTR010000045">
    <property type="protein sequence ID" value="CAB4577312.1"/>
    <property type="molecule type" value="Genomic_DNA"/>
</dbReference>
<sequence length="265" mass="28563">MIECVINISEGRDLDLVEEIALSAGSDLLDVHSDADHNRSVITVVGTTAPPAVIKHAVQRLDLRTHTGVHPRIGVVDVVPFVPLAGSTYDDALRARNAMSAWIANELQIPVFLYGPERTLPEIRRSAFTTLQPDLGPSEPHPTAGAVAVGARELMLAWNLWLSEPDLHLAKSIASSIRGPGVRALGLQVGDEVQVSMNLIDPLTVGPTEVYDRVAALAAIERAELVGLAPQAVLDSVNENRREQLNLSVETTIESRLQRRPNGGI</sequence>
<dbReference type="AlphaFoldDB" id="A0A6J6CVZ7"/>
<dbReference type="EMBL" id="CAEZTG010000009">
    <property type="protein sequence ID" value="CAB4555780.1"/>
    <property type="molecule type" value="Genomic_DNA"/>
</dbReference>
<evidence type="ECO:0000256" key="1">
    <source>
        <dbReference type="ARBA" id="ARBA00012252"/>
    </source>
</evidence>
<dbReference type="InterPro" id="IPR051623">
    <property type="entry name" value="FTCD"/>
</dbReference>
<dbReference type="GO" id="GO:0005542">
    <property type="term" value="F:folic acid binding"/>
    <property type="evidence" value="ECO:0007669"/>
    <property type="project" value="InterPro"/>
</dbReference>
<evidence type="ECO:0000313" key="6">
    <source>
        <dbReference type="EMBL" id="CAB4555780.1"/>
    </source>
</evidence>
<evidence type="ECO:0000313" key="7">
    <source>
        <dbReference type="EMBL" id="CAB4577312.1"/>
    </source>
</evidence>
<dbReference type="Pfam" id="PF07837">
    <property type="entry name" value="FTCD_N"/>
    <property type="match status" value="1"/>
</dbReference>
<dbReference type="SMART" id="SM01221">
    <property type="entry name" value="FTCD"/>
    <property type="match status" value="1"/>
</dbReference>
<dbReference type="SUPFAM" id="SSF55116">
    <property type="entry name" value="Formiminotransferase domain of formiminotransferase-cyclodeaminase"/>
    <property type="match status" value="2"/>
</dbReference>